<protein>
    <recommendedName>
        <fullName evidence="13">Cytochrome b5</fullName>
    </recommendedName>
</protein>
<dbReference type="KEGG" id="dvv:114328209"/>
<keyword evidence="8" id="KW-0249">Electron transport</keyword>
<reference evidence="16" key="1">
    <citation type="submission" date="2025-08" db="UniProtKB">
        <authorList>
            <consortium name="RefSeq"/>
        </authorList>
    </citation>
    <scope>IDENTIFICATION</scope>
    <source>
        <tissue evidence="16">Whole insect</tissue>
    </source>
</reference>
<dbReference type="RefSeq" id="XP_028132796.1">
    <property type="nucleotide sequence ID" value="XM_028276995.1"/>
</dbReference>
<feature type="domain" description="Cytochrome b5 heme-binding" evidence="15">
    <location>
        <begin position="217"/>
        <end position="295"/>
    </location>
</feature>
<evidence type="ECO:0000259" key="15">
    <source>
        <dbReference type="PROSITE" id="PS50255"/>
    </source>
</evidence>
<proteinExistence type="inferred from homology"/>
<accession>A0A6P7FB53</accession>
<evidence type="ECO:0000256" key="14">
    <source>
        <dbReference type="RuleBase" id="RU362121"/>
    </source>
</evidence>
<evidence type="ECO:0000256" key="13">
    <source>
        <dbReference type="ARBA" id="ARBA00039806"/>
    </source>
</evidence>
<dbReference type="FunFam" id="3.10.120.10:FF:000002">
    <property type="entry name" value="Cytochrome b5 type B"/>
    <property type="match status" value="1"/>
</dbReference>
<dbReference type="PRINTS" id="PR00363">
    <property type="entry name" value="CYTOCHROMEB5"/>
</dbReference>
<dbReference type="GO" id="GO:0046872">
    <property type="term" value="F:metal ion binding"/>
    <property type="evidence" value="ECO:0007669"/>
    <property type="project" value="UniProtKB-UniRule"/>
</dbReference>
<evidence type="ECO:0000256" key="9">
    <source>
        <dbReference type="ARBA" id="ARBA00023004"/>
    </source>
</evidence>
<feature type="domain" description="Cytochrome b5 heme-binding" evidence="15">
    <location>
        <begin position="7"/>
        <end position="85"/>
    </location>
</feature>
<dbReference type="OrthoDB" id="260091at2759"/>
<gene>
    <name evidence="16" type="primary">LOC114328209</name>
</gene>
<feature type="domain" description="Cytochrome b5 heme-binding" evidence="15">
    <location>
        <begin position="110"/>
        <end position="188"/>
    </location>
</feature>
<keyword evidence="7" id="KW-0492">Microsome</keyword>
<dbReference type="FunFam" id="3.10.120.10:FF:000007">
    <property type="entry name" value="Sulfite oxidase, mitochondrial"/>
    <property type="match status" value="2"/>
</dbReference>
<dbReference type="SUPFAM" id="SSF55856">
    <property type="entry name" value="Cytochrome b5-like heme/steroid binding domain"/>
    <property type="match status" value="3"/>
</dbReference>
<keyword evidence="2" id="KW-0813">Transport</keyword>
<dbReference type="AlphaFoldDB" id="A0A6P7FB53"/>
<evidence type="ECO:0000256" key="2">
    <source>
        <dbReference type="ARBA" id="ARBA00022448"/>
    </source>
</evidence>
<sequence length="341" mass="39037">MVEDKETKYFTLEEIAKHNGKQGSSVWIIIKDNVYDVTDFMEEHPGGAELIMEWAGQNATNDFDNFGHSLDAKRDLKKLKIGEVDVEERKKKINKEPKVKSTKITSTNDTKLYNVSEVAKHDGIQDTRTWIIIKNCVYDVTEYMEEHPGSADVIREWAGKDATKAFDNIGHSTDAKRILKKLKIGEIPKEDKKKNSDKITPIHQENKENINNKEANTKFYSYDEISRHNGKDNPRVWIVIRDAVYDVTDYLEEHPGGAEVIKDWAGKDATKEFDSLGHSSDAKNKLKKLKIGEVVNEERKKKLKKVELNRQISIQKIKILDSSQFVNRKSCISILTCGILC</sequence>
<comment type="similarity">
    <text evidence="12 14">Belongs to the cytochrome b5 family.</text>
</comment>
<evidence type="ECO:0000313" key="16">
    <source>
        <dbReference type="RefSeq" id="XP_028132796.1"/>
    </source>
</evidence>
<evidence type="ECO:0000256" key="6">
    <source>
        <dbReference type="ARBA" id="ARBA00022824"/>
    </source>
</evidence>
<dbReference type="InParanoid" id="A0A6P7FB53"/>
<evidence type="ECO:0000256" key="8">
    <source>
        <dbReference type="ARBA" id="ARBA00022982"/>
    </source>
</evidence>
<evidence type="ECO:0000256" key="7">
    <source>
        <dbReference type="ARBA" id="ARBA00022848"/>
    </source>
</evidence>
<dbReference type="Pfam" id="PF00173">
    <property type="entry name" value="Cyt-b5"/>
    <property type="match status" value="3"/>
</dbReference>
<evidence type="ECO:0000256" key="10">
    <source>
        <dbReference type="ARBA" id="ARBA00023136"/>
    </source>
</evidence>
<dbReference type="InterPro" id="IPR018506">
    <property type="entry name" value="Cyt_B5_heme-BS"/>
</dbReference>
<comment type="subcellular location">
    <subcellularLocation>
        <location evidence="1">Endoplasmic reticulum membrane</location>
        <topology evidence="1">Single-pass membrane protein</topology>
        <orientation evidence="1">Cytoplasmic side</orientation>
    </subcellularLocation>
    <subcellularLocation>
        <location evidence="11">Microsome membrane</location>
        <topology evidence="11">Single-pass membrane protein</topology>
        <orientation evidence="11">Cytoplasmic side</orientation>
    </subcellularLocation>
</comment>
<evidence type="ECO:0000256" key="4">
    <source>
        <dbReference type="ARBA" id="ARBA00022692"/>
    </source>
</evidence>
<dbReference type="GO" id="GO:0020037">
    <property type="term" value="F:heme binding"/>
    <property type="evidence" value="ECO:0007669"/>
    <property type="project" value="UniProtKB-UniRule"/>
</dbReference>
<evidence type="ECO:0000256" key="1">
    <source>
        <dbReference type="ARBA" id="ARBA00004131"/>
    </source>
</evidence>
<keyword evidence="10" id="KW-0472">Membrane</keyword>
<dbReference type="InterPro" id="IPR050668">
    <property type="entry name" value="Cytochrome_b5"/>
</dbReference>
<dbReference type="GO" id="GO:0005789">
    <property type="term" value="C:endoplasmic reticulum membrane"/>
    <property type="evidence" value="ECO:0007669"/>
    <property type="project" value="UniProtKB-SubCell"/>
</dbReference>
<dbReference type="Gene3D" id="3.10.120.10">
    <property type="entry name" value="Cytochrome b5-like heme/steroid binding domain"/>
    <property type="match status" value="3"/>
</dbReference>
<keyword evidence="4" id="KW-0812">Transmembrane</keyword>
<organism evidence="16">
    <name type="scientific">Diabrotica virgifera virgifera</name>
    <name type="common">western corn rootworm</name>
    <dbReference type="NCBI Taxonomy" id="50390"/>
    <lineage>
        <taxon>Eukaryota</taxon>
        <taxon>Metazoa</taxon>
        <taxon>Ecdysozoa</taxon>
        <taxon>Arthropoda</taxon>
        <taxon>Hexapoda</taxon>
        <taxon>Insecta</taxon>
        <taxon>Pterygota</taxon>
        <taxon>Neoptera</taxon>
        <taxon>Endopterygota</taxon>
        <taxon>Coleoptera</taxon>
        <taxon>Polyphaga</taxon>
        <taxon>Cucujiformia</taxon>
        <taxon>Chrysomeloidea</taxon>
        <taxon>Chrysomelidae</taxon>
        <taxon>Galerucinae</taxon>
        <taxon>Diabroticina</taxon>
        <taxon>Diabroticites</taxon>
        <taxon>Diabrotica</taxon>
    </lineage>
</organism>
<dbReference type="PROSITE" id="PS00191">
    <property type="entry name" value="CYTOCHROME_B5_1"/>
    <property type="match status" value="2"/>
</dbReference>
<keyword evidence="5 14" id="KW-0479">Metal-binding</keyword>
<evidence type="ECO:0000256" key="11">
    <source>
        <dbReference type="ARBA" id="ARBA00037877"/>
    </source>
</evidence>
<name>A0A6P7FB53_DIAVI</name>
<evidence type="ECO:0000256" key="3">
    <source>
        <dbReference type="ARBA" id="ARBA00022617"/>
    </source>
</evidence>
<dbReference type="InterPro" id="IPR001199">
    <property type="entry name" value="Cyt_B5-like_heme/steroid-bd"/>
</dbReference>
<dbReference type="PROSITE" id="PS50255">
    <property type="entry name" value="CYTOCHROME_B5_2"/>
    <property type="match status" value="3"/>
</dbReference>
<dbReference type="PANTHER" id="PTHR19359">
    <property type="entry name" value="CYTOCHROME B5"/>
    <property type="match status" value="1"/>
</dbReference>
<dbReference type="InterPro" id="IPR036400">
    <property type="entry name" value="Cyt_B5-like_heme/steroid_sf"/>
</dbReference>
<keyword evidence="9 14" id="KW-0408">Iron</keyword>
<dbReference type="SMART" id="SM01117">
    <property type="entry name" value="Cyt-b5"/>
    <property type="match status" value="3"/>
</dbReference>
<keyword evidence="3 14" id="KW-0349">Heme</keyword>
<evidence type="ECO:0000256" key="5">
    <source>
        <dbReference type="ARBA" id="ARBA00022723"/>
    </source>
</evidence>
<evidence type="ECO:0000256" key="12">
    <source>
        <dbReference type="ARBA" id="ARBA00038168"/>
    </source>
</evidence>
<keyword evidence="6" id="KW-0256">Endoplasmic reticulum</keyword>
<dbReference type="PANTHER" id="PTHR19359:SF150">
    <property type="entry name" value="CYTOCHROME B5"/>
    <property type="match status" value="1"/>
</dbReference>